<dbReference type="Pfam" id="PF00069">
    <property type="entry name" value="Pkinase"/>
    <property type="match status" value="2"/>
</dbReference>
<dbReference type="SMART" id="SM00220">
    <property type="entry name" value="S_TKc"/>
    <property type="match status" value="1"/>
</dbReference>
<dbReference type="SUPFAM" id="SSF56112">
    <property type="entry name" value="Protein kinase-like (PK-like)"/>
    <property type="match status" value="1"/>
</dbReference>
<dbReference type="Gene3D" id="3.30.200.20">
    <property type="entry name" value="Phosphorylase Kinase, domain 1"/>
    <property type="match status" value="1"/>
</dbReference>
<dbReference type="PANTHER" id="PTHR47634:SF9">
    <property type="entry name" value="PROTEIN KINASE DOMAIN-CONTAINING PROTEIN-RELATED"/>
    <property type="match status" value="1"/>
</dbReference>
<evidence type="ECO:0000256" key="2">
    <source>
        <dbReference type="ARBA" id="ARBA00022527"/>
    </source>
</evidence>
<dbReference type="GO" id="GO:0000245">
    <property type="term" value="P:spliceosomal complex assembly"/>
    <property type="evidence" value="ECO:0007669"/>
    <property type="project" value="TreeGrafter"/>
</dbReference>
<dbReference type="InterPro" id="IPR011009">
    <property type="entry name" value="Kinase-like_dom_sf"/>
</dbReference>
<evidence type="ECO:0000256" key="6">
    <source>
        <dbReference type="ARBA" id="ARBA00022840"/>
    </source>
</evidence>
<protein>
    <recommendedName>
        <fullName evidence="1">non-specific serine/threonine protein kinase</fullName>
        <ecNumber evidence="1">2.7.11.1</ecNumber>
    </recommendedName>
</protein>
<evidence type="ECO:0000256" key="1">
    <source>
        <dbReference type="ARBA" id="ARBA00012513"/>
    </source>
</evidence>
<dbReference type="PROSITE" id="PS50011">
    <property type="entry name" value="PROTEIN_KINASE_DOM"/>
    <property type="match status" value="1"/>
</dbReference>
<comment type="catalytic activity">
    <reaction evidence="7">
        <text>L-threonyl-[protein] + ATP = O-phospho-L-threonyl-[protein] + ADP + H(+)</text>
        <dbReference type="Rhea" id="RHEA:46608"/>
        <dbReference type="Rhea" id="RHEA-COMP:11060"/>
        <dbReference type="Rhea" id="RHEA-COMP:11605"/>
        <dbReference type="ChEBI" id="CHEBI:15378"/>
        <dbReference type="ChEBI" id="CHEBI:30013"/>
        <dbReference type="ChEBI" id="CHEBI:30616"/>
        <dbReference type="ChEBI" id="CHEBI:61977"/>
        <dbReference type="ChEBI" id="CHEBI:456216"/>
        <dbReference type="EC" id="2.7.11.1"/>
    </reaction>
</comment>
<dbReference type="Proteomes" id="UP000319663">
    <property type="component" value="Unassembled WGS sequence"/>
</dbReference>
<comment type="caution">
    <text evidence="10">The sequence shown here is derived from an EMBL/GenBank/DDBJ whole genome shotgun (WGS) entry which is preliminary data.</text>
</comment>
<evidence type="ECO:0000313" key="11">
    <source>
        <dbReference type="Proteomes" id="UP000319663"/>
    </source>
</evidence>
<organism evidence="10 11">
    <name type="scientific">Monascus purpureus</name>
    <name type="common">Red mold</name>
    <name type="synonym">Monascus anka</name>
    <dbReference type="NCBI Taxonomy" id="5098"/>
    <lineage>
        <taxon>Eukaryota</taxon>
        <taxon>Fungi</taxon>
        <taxon>Dikarya</taxon>
        <taxon>Ascomycota</taxon>
        <taxon>Pezizomycotina</taxon>
        <taxon>Eurotiomycetes</taxon>
        <taxon>Eurotiomycetidae</taxon>
        <taxon>Eurotiales</taxon>
        <taxon>Aspergillaceae</taxon>
        <taxon>Monascus</taxon>
    </lineage>
</organism>
<gene>
    <name evidence="10" type="ORF">MPDQ_001547</name>
</gene>
<name>A0A507QRD9_MONPU</name>
<evidence type="ECO:0000256" key="7">
    <source>
        <dbReference type="ARBA" id="ARBA00047899"/>
    </source>
</evidence>
<sequence>MMMQGIKYRLTRSVFGRPPSPARKFSQAGILLDPNDKLEEETLRGYSPDHFYPVKIGDVFRSRYQVVGKLGYGGHSTVWLCRDLQQHAYVTLKMYERGSSHGRREKEVYEHLRNVKSSHTGSVLVRRAIDDFQISSADNIHAYQCLVHPPLAMSLCELRNRTVEKVLPEDILKPTLIHILLALDFLHTEAKIVHTDIQENNVMLSVEDESILVDFEKAEKSSPTPRKVGGDRVIYSSRDLGIPKVHGRPILSDFGEARFSSNLGKQWEDVQPLVYRAPEVLLRMPWNEKIDIWNVGVFAWDLFEQGHLFYARDSNRDVSDSHHLAGMIAIMGAPPNEMLQNSEYATKFFDSDGNWRGTAKIPSVSLERLESNLREEVDLAKSRSLKEELLNTVESSGWNCQDWALEGLEKLRADGFIYDGYTRETVKAWLKEK</sequence>
<dbReference type="PANTHER" id="PTHR47634">
    <property type="entry name" value="PROTEIN KINASE DOMAIN-CONTAINING PROTEIN-RELATED"/>
    <property type="match status" value="1"/>
</dbReference>
<dbReference type="InterPro" id="IPR000719">
    <property type="entry name" value="Prot_kinase_dom"/>
</dbReference>
<keyword evidence="6" id="KW-0067">ATP-binding</keyword>
<dbReference type="EC" id="2.7.11.1" evidence="1"/>
<proteinExistence type="predicted"/>
<dbReference type="GO" id="GO:0004674">
    <property type="term" value="F:protein serine/threonine kinase activity"/>
    <property type="evidence" value="ECO:0007669"/>
    <property type="project" value="UniProtKB-KW"/>
</dbReference>
<dbReference type="GO" id="GO:0005737">
    <property type="term" value="C:cytoplasm"/>
    <property type="evidence" value="ECO:0007669"/>
    <property type="project" value="TreeGrafter"/>
</dbReference>
<dbReference type="STRING" id="5098.A0A507QRD9"/>
<dbReference type="GO" id="GO:0005524">
    <property type="term" value="F:ATP binding"/>
    <property type="evidence" value="ECO:0007669"/>
    <property type="project" value="UniProtKB-KW"/>
</dbReference>
<evidence type="ECO:0000256" key="4">
    <source>
        <dbReference type="ARBA" id="ARBA00022741"/>
    </source>
</evidence>
<evidence type="ECO:0000256" key="5">
    <source>
        <dbReference type="ARBA" id="ARBA00022777"/>
    </source>
</evidence>
<reference evidence="10 11" key="1">
    <citation type="submission" date="2019-06" db="EMBL/GenBank/DDBJ databases">
        <title>Wine fermentation using esterase from Monascus purpureus.</title>
        <authorList>
            <person name="Geng C."/>
            <person name="Zhang Y."/>
        </authorList>
    </citation>
    <scope>NUCLEOTIDE SEQUENCE [LARGE SCALE GENOMIC DNA]</scope>
    <source>
        <strain evidence="10">HQ1</strain>
    </source>
</reference>
<dbReference type="GO" id="GO:0005634">
    <property type="term" value="C:nucleus"/>
    <property type="evidence" value="ECO:0007669"/>
    <property type="project" value="TreeGrafter"/>
</dbReference>
<keyword evidence="5" id="KW-0418">Kinase</keyword>
<keyword evidence="3" id="KW-0808">Transferase</keyword>
<dbReference type="Gene3D" id="1.10.510.10">
    <property type="entry name" value="Transferase(Phosphotransferase) domain 1"/>
    <property type="match status" value="1"/>
</dbReference>
<keyword evidence="4" id="KW-0547">Nucleotide-binding</keyword>
<evidence type="ECO:0000259" key="9">
    <source>
        <dbReference type="PROSITE" id="PS50011"/>
    </source>
</evidence>
<comment type="catalytic activity">
    <reaction evidence="8">
        <text>L-seryl-[protein] + ATP = O-phospho-L-seryl-[protein] + ADP + H(+)</text>
        <dbReference type="Rhea" id="RHEA:17989"/>
        <dbReference type="Rhea" id="RHEA-COMP:9863"/>
        <dbReference type="Rhea" id="RHEA-COMP:11604"/>
        <dbReference type="ChEBI" id="CHEBI:15378"/>
        <dbReference type="ChEBI" id="CHEBI:29999"/>
        <dbReference type="ChEBI" id="CHEBI:30616"/>
        <dbReference type="ChEBI" id="CHEBI:83421"/>
        <dbReference type="ChEBI" id="CHEBI:456216"/>
        <dbReference type="EC" id="2.7.11.1"/>
    </reaction>
</comment>
<dbReference type="AlphaFoldDB" id="A0A507QRD9"/>
<evidence type="ECO:0000313" key="10">
    <source>
        <dbReference type="EMBL" id="TQB69682.1"/>
    </source>
</evidence>
<dbReference type="InterPro" id="IPR051334">
    <property type="entry name" value="SRPK"/>
</dbReference>
<dbReference type="EMBL" id="VIFY01000141">
    <property type="protein sequence ID" value="TQB69682.1"/>
    <property type="molecule type" value="Genomic_DNA"/>
</dbReference>
<keyword evidence="11" id="KW-1185">Reference proteome</keyword>
<evidence type="ECO:0000256" key="3">
    <source>
        <dbReference type="ARBA" id="ARBA00022679"/>
    </source>
</evidence>
<dbReference type="GO" id="GO:0050684">
    <property type="term" value="P:regulation of mRNA processing"/>
    <property type="evidence" value="ECO:0007669"/>
    <property type="project" value="TreeGrafter"/>
</dbReference>
<keyword evidence="2" id="KW-0723">Serine/threonine-protein kinase</keyword>
<evidence type="ECO:0000256" key="8">
    <source>
        <dbReference type="ARBA" id="ARBA00048679"/>
    </source>
</evidence>
<accession>A0A507QRD9</accession>
<feature type="domain" description="Protein kinase" evidence="9">
    <location>
        <begin position="64"/>
        <end position="433"/>
    </location>
</feature>